<keyword evidence="6" id="KW-1185">Reference proteome</keyword>
<dbReference type="PROSITE" id="PS50893">
    <property type="entry name" value="ABC_TRANSPORTER_2"/>
    <property type="match status" value="2"/>
</dbReference>
<reference evidence="6" key="1">
    <citation type="submission" date="2016-01" db="EMBL/GenBank/DDBJ databases">
        <authorList>
            <person name="Mitreva M."/>
            <person name="Pepin K.H."/>
            <person name="Mihindukulasuriya K.A."/>
            <person name="Fulton R."/>
            <person name="Fronick C."/>
            <person name="O'Laughlin M."/>
            <person name="Miner T."/>
            <person name="Herter B."/>
            <person name="Rosa B.A."/>
            <person name="Cordes M."/>
            <person name="Tomlinson C."/>
            <person name="Wollam A."/>
            <person name="Palsikar V.B."/>
            <person name="Mardis E.R."/>
            <person name="Wilson R.K."/>
        </authorList>
    </citation>
    <scope>NUCLEOTIDE SEQUENCE [LARGE SCALE GENOMIC DNA]</scope>
    <source>
        <strain evidence="6">KA00274</strain>
    </source>
</reference>
<dbReference type="SUPFAM" id="SSF52540">
    <property type="entry name" value="P-loop containing nucleoside triphosphate hydrolases"/>
    <property type="match status" value="2"/>
</dbReference>
<dbReference type="STRING" id="1497955.HMPREF1872_00065"/>
<dbReference type="Pfam" id="PF00005">
    <property type="entry name" value="ABC_tran"/>
    <property type="match status" value="2"/>
</dbReference>
<sequence length="684" mass="77810">MSLVNLQAVDLAFNEQVIFQNADLTIDAGYKYALVGLNGSGKSTFFRLLNHELSPDHGQVKIAKNCLISYLGQLSLNYLDDLEHIYDNPELNLAEQHMQDLQAQLANLQTKSAKDSLELDKLLEAYSQAQAEFERLGGYSFQANFKAAISGLNLPNTLLEQRPSSLSGGEKMKIALAHCLLRANDLVLLDEPTNHLDLLSVEWLANFINKSKKTFIVVSHDRYFLDQISNRTIMLDGHKFTVYPGNYSQAKQLENEQAQIHEHELEKLTDKLEHEMEVKQTMLSHRNISAYHQREKVVNSLNDKIKNLMQQEVSKPNLKFSFNQPESLGEKDYKRLLIVIKDLEKSYQKKLFSELNLELKANEKIALIGGNGAGKTTLLKILLGEELADGGEIKLYGDLQIAYMGQIINFEDGNMSLLDYMMSDNTIPERFIRAQLANYGFSSENIDKPLSSLSGGERHRIFLAKLINSAPDILFLDEPTNHLDLYSIECLESALERYSGAVIIVSHDRYFVNKIAERVYGFINCHLDSFDSYTAWWQAYLQALANNKAKPKPAEKKEKVEHKTIQSSENKAIKKPSFNKGKIRALKAKAQLVLNNLLDDLTDLETSNQSLLTYSQKQPELYQVYNQHLDLQTRSETLYMDLGALMEVQPEEAVNWSEVQTLTNKWPDLEAELKQAFQYVKALD</sequence>
<evidence type="ECO:0000256" key="2">
    <source>
        <dbReference type="ARBA" id="ARBA00022840"/>
    </source>
</evidence>
<dbReference type="PANTHER" id="PTHR42855">
    <property type="entry name" value="ABC TRANSPORTER ATP-BINDING SUBUNIT"/>
    <property type="match status" value="1"/>
</dbReference>
<dbReference type="PANTHER" id="PTHR42855:SF2">
    <property type="entry name" value="DRUG RESISTANCE ABC TRANSPORTER,ATP-BINDING PROTEIN"/>
    <property type="match status" value="1"/>
</dbReference>
<dbReference type="Proteomes" id="UP000070080">
    <property type="component" value="Unassembled WGS sequence"/>
</dbReference>
<proteinExistence type="predicted"/>
<keyword evidence="2 5" id="KW-0067">ATP-binding</keyword>
<feature type="domain" description="ABC transporter" evidence="4">
    <location>
        <begin position="4"/>
        <end position="262"/>
    </location>
</feature>
<dbReference type="FunFam" id="3.40.50.300:FF:000011">
    <property type="entry name" value="Putative ABC transporter ATP-binding component"/>
    <property type="match status" value="1"/>
</dbReference>
<dbReference type="OrthoDB" id="9801441at2"/>
<organism evidence="5 6">
    <name type="scientific">Amygdalobacter nucleatus</name>
    <dbReference type="NCBI Taxonomy" id="3029274"/>
    <lineage>
        <taxon>Bacteria</taxon>
        <taxon>Bacillati</taxon>
        <taxon>Bacillota</taxon>
        <taxon>Clostridia</taxon>
        <taxon>Eubacteriales</taxon>
        <taxon>Oscillospiraceae</taxon>
        <taxon>Amygdalobacter</taxon>
    </lineage>
</organism>
<dbReference type="InterPro" id="IPR003593">
    <property type="entry name" value="AAA+_ATPase"/>
</dbReference>
<dbReference type="InterPro" id="IPR027417">
    <property type="entry name" value="P-loop_NTPase"/>
</dbReference>
<name>A0A133YGS8_9FIRM</name>
<dbReference type="GO" id="GO:0005524">
    <property type="term" value="F:ATP binding"/>
    <property type="evidence" value="ECO:0007669"/>
    <property type="project" value="UniProtKB-KW"/>
</dbReference>
<dbReference type="RefSeq" id="WP_066712266.1">
    <property type="nucleotide sequence ID" value="NZ_JARFNM010000001.1"/>
</dbReference>
<dbReference type="SMART" id="SM00382">
    <property type="entry name" value="AAA"/>
    <property type="match status" value="2"/>
</dbReference>
<accession>A0A133YGS8</accession>
<keyword evidence="1" id="KW-0547">Nucleotide-binding</keyword>
<evidence type="ECO:0000256" key="1">
    <source>
        <dbReference type="ARBA" id="ARBA00022741"/>
    </source>
</evidence>
<evidence type="ECO:0000256" key="3">
    <source>
        <dbReference type="SAM" id="Coils"/>
    </source>
</evidence>
<evidence type="ECO:0000313" key="6">
    <source>
        <dbReference type="Proteomes" id="UP000070080"/>
    </source>
</evidence>
<protein>
    <submittedName>
        <fullName evidence="5">ABC transporter, ATP-binding protein</fullName>
    </submittedName>
</protein>
<evidence type="ECO:0000259" key="4">
    <source>
        <dbReference type="PROSITE" id="PS50893"/>
    </source>
</evidence>
<dbReference type="NCBIfam" id="NF000355">
    <property type="entry name" value="ribo_prot_ABC_F"/>
    <property type="match status" value="1"/>
</dbReference>
<dbReference type="InterPro" id="IPR003439">
    <property type="entry name" value="ABC_transporter-like_ATP-bd"/>
</dbReference>
<dbReference type="InterPro" id="IPR051309">
    <property type="entry name" value="ABCF_ATPase"/>
</dbReference>
<dbReference type="AlphaFoldDB" id="A0A133YGS8"/>
<feature type="coiled-coil region" evidence="3">
    <location>
        <begin position="91"/>
        <end position="118"/>
    </location>
</feature>
<feature type="coiled-coil region" evidence="3">
    <location>
        <begin position="251"/>
        <end position="311"/>
    </location>
</feature>
<evidence type="ECO:0000313" key="5">
    <source>
        <dbReference type="EMBL" id="KXB42394.1"/>
    </source>
</evidence>
<feature type="domain" description="ABC transporter" evidence="4">
    <location>
        <begin position="334"/>
        <end position="549"/>
    </location>
</feature>
<dbReference type="CDD" id="cd03221">
    <property type="entry name" value="ABCF_EF-3"/>
    <property type="match status" value="2"/>
</dbReference>
<keyword evidence="3" id="KW-0175">Coiled coil</keyword>
<dbReference type="EMBL" id="LSCV01000002">
    <property type="protein sequence ID" value="KXB42394.1"/>
    <property type="molecule type" value="Genomic_DNA"/>
</dbReference>
<dbReference type="GO" id="GO:0016887">
    <property type="term" value="F:ATP hydrolysis activity"/>
    <property type="evidence" value="ECO:0007669"/>
    <property type="project" value="InterPro"/>
</dbReference>
<comment type="caution">
    <text evidence="5">The sequence shown here is derived from an EMBL/GenBank/DDBJ whole genome shotgun (WGS) entry which is preliminary data.</text>
</comment>
<dbReference type="Gene3D" id="3.40.50.300">
    <property type="entry name" value="P-loop containing nucleotide triphosphate hydrolases"/>
    <property type="match status" value="2"/>
</dbReference>
<gene>
    <name evidence="5" type="ORF">HMPREF1872_00065</name>
</gene>